<name>A0A6A5W9V1_9PLEO</name>
<protein>
    <submittedName>
        <fullName evidence="2">Uncharacterized protein</fullName>
    </submittedName>
</protein>
<evidence type="ECO:0000313" key="2">
    <source>
        <dbReference type="EMBL" id="KAF1998462.1"/>
    </source>
</evidence>
<sequence length="525" mass="59312">MPHHDSEEEEEILPQAPYEIQRTEGDPGIPPNPPDMTPNTENQASRTPFFDRPGGLAGIGHQTWSKTVSSIIESCISKKSNSRFYNPSVEATDTSPTSPDNYWEQLARENSSGLTAAYERLTGIRGIRTEDLFRGNDYDRDNRWNYNSPNSNLVHTRTKNNTLDEAVDLAADATILRIDHNNRPITKGTELLARLGTLTDLRTSQRRHSDPAIMQVINNHARKGRIISVDRCPGLYIDEFDNDGFTCPRSGDHARKFWKVTRGTSDKCLRAEFEVPPDYGYVVRDIKDPRNAPIKYGSQLSPSGRDIEPFELAATFINETLGTEWFGKYLSGKTGHTTAETFSALLQQFPAYTWRAYAADEGIGISFNKERERLIENSFTVDTIALVAVPPQDDPTNLDSPKAFLQVASFSKKLGRFHFYDRERGPPGRWLYFGSSEDAFTPDTYGLGVFCGHANGGIVMKELDEPWVHWHTPRNQLELPDNHALRQCTTLLDSGDWNFGFGEDMARMVQRGNREWYVQLPPAEV</sequence>
<feature type="compositionally biased region" description="Polar residues" evidence="1">
    <location>
        <begin position="37"/>
        <end position="46"/>
    </location>
</feature>
<evidence type="ECO:0000313" key="3">
    <source>
        <dbReference type="Proteomes" id="UP000799779"/>
    </source>
</evidence>
<dbReference type="EMBL" id="ML977603">
    <property type="protein sequence ID" value="KAF1998462.1"/>
    <property type="molecule type" value="Genomic_DNA"/>
</dbReference>
<gene>
    <name evidence="2" type="ORF">P154DRAFT_577809</name>
</gene>
<accession>A0A6A5W9V1</accession>
<feature type="region of interest" description="Disordered" evidence="1">
    <location>
        <begin position="1"/>
        <end position="49"/>
    </location>
</feature>
<dbReference type="Proteomes" id="UP000799779">
    <property type="component" value="Unassembled WGS sequence"/>
</dbReference>
<evidence type="ECO:0000256" key="1">
    <source>
        <dbReference type="SAM" id="MobiDB-lite"/>
    </source>
</evidence>
<reference evidence="2" key="1">
    <citation type="journal article" date="2020" name="Stud. Mycol.">
        <title>101 Dothideomycetes genomes: a test case for predicting lifestyles and emergence of pathogens.</title>
        <authorList>
            <person name="Haridas S."/>
            <person name="Albert R."/>
            <person name="Binder M."/>
            <person name="Bloem J."/>
            <person name="Labutti K."/>
            <person name="Salamov A."/>
            <person name="Andreopoulos B."/>
            <person name="Baker S."/>
            <person name="Barry K."/>
            <person name="Bills G."/>
            <person name="Bluhm B."/>
            <person name="Cannon C."/>
            <person name="Castanera R."/>
            <person name="Culley D."/>
            <person name="Daum C."/>
            <person name="Ezra D."/>
            <person name="Gonzalez J."/>
            <person name="Henrissat B."/>
            <person name="Kuo A."/>
            <person name="Liang C."/>
            <person name="Lipzen A."/>
            <person name="Lutzoni F."/>
            <person name="Magnuson J."/>
            <person name="Mondo S."/>
            <person name="Nolan M."/>
            <person name="Ohm R."/>
            <person name="Pangilinan J."/>
            <person name="Park H.-J."/>
            <person name="Ramirez L."/>
            <person name="Alfaro M."/>
            <person name="Sun H."/>
            <person name="Tritt A."/>
            <person name="Yoshinaga Y."/>
            <person name="Zwiers L.-H."/>
            <person name="Turgeon B."/>
            <person name="Goodwin S."/>
            <person name="Spatafora J."/>
            <person name="Crous P."/>
            <person name="Grigoriev I."/>
        </authorList>
    </citation>
    <scope>NUCLEOTIDE SEQUENCE</scope>
    <source>
        <strain evidence="2">CBS 123094</strain>
    </source>
</reference>
<keyword evidence="3" id="KW-1185">Reference proteome</keyword>
<dbReference type="OrthoDB" id="3942365at2759"/>
<dbReference type="AlphaFoldDB" id="A0A6A5W9V1"/>
<organism evidence="2 3">
    <name type="scientific">Amniculicola lignicola CBS 123094</name>
    <dbReference type="NCBI Taxonomy" id="1392246"/>
    <lineage>
        <taxon>Eukaryota</taxon>
        <taxon>Fungi</taxon>
        <taxon>Dikarya</taxon>
        <taxon>Ascomycota</taxon>
        <taxon>Pezizomycotina</taxon>
        <taxon>Dothideomycetes</taxon>
        <taxon>Pleosporomycetidae</taxon>
        <taxon>Pleosporales</taxon>
        <taxon>Amniculicolaceae</taxon>
        <taxon>Amniculicola</taxon>
    </lineage>
</organism>
<proteinExistence type="predicted"/>